<dbReference type="EMBL" id="CP001344">
    <property type="protein sequence ID" value="ACL43048.1"/>
    <property type="molecule type" value="Genomic_DNA"/>
</dbReference>
<dbReference type="InterPro" id="IPR012338">
    <property type="entry name" value="Beta-lactam/transpept-like"/>
</dbReference>
<name>B8HV01_CYAP4</name>
<dbReference type="eggNOG" id="COG2066">
    <property type="taxonomic scope" value="Bacteria"/>
</dbReference>
<evidence type="ECO:0000256" key="1">
    <source>
        <dbReference type="ARBA" id="ARBA00011076"/>
    </source>
</evidence>
<evidence type="ECO:0000313" key="6">
    <source>
        <dbReference type="EMBL" id="ACL43048.1"/>
    </source>
</evidence>
<dbReference type="Pfam" id="PF04960">
    <property type="entry name" value="Glutaminase"/>
    <property type="match status" value="1"/>
</dbReference>
<dbReference type="InterPro" id="IPR015868">
    <property type="entry name" value="Glutaminase"/>
</dbReference>
<reference evidence="6" key="1">
    <citation type="submission" date="2009-01" db="EMBL/GenBank/DDBJ databases">
        <title>Complete sequence of chromosome Cyanothece sp. PCC 7425.</title>
        <authorList>
            <consortium name="US DOE Joint Genome Institute"/>
            <person name="Lucas S."/>
            <person name="Copeland A."/>
            <person name="Lapidus A."/>
            <person name="Glavina del Rio T."/>
            <person name="Dalin E."/>
            <person name="Tice H."/>
            <person name="Bruce D."/>
            <person name="Goodwin L."/>
            <person name="Pitluck S."/>
            <person name="Sims D."/>
            <person name="Meineke L."/>
            <person name="Brettin T."/>
            <person name="Detter J.C."/>
            <person name="Han C."/>
            <person name="Larimer F."/>
            <person name="Land M."/>
            <person name="Hauser L."/>
            <person name="Kyrpides N."/>
            <person name="Ovchinnikova G."/>
            <person name="Liberton M."/>
            <person name="Stoeckel J."/>
            <person name="Banerjee A."/>
            <person name="Singh A."/>
            <person name="Page L."/>
            <person name="Sato H."/>
            <person name="Zhao L."/>
            <person name="Sherman L."/>
            <person name="Pakrasi H."/>
            <person name="Richardson P."/>
        </authorList>
    </citation>
    <scope>NUCLEOTIDE SEQUENCE</scope>
    <source>
        <strain evidence="6">PCC 7425</strain>
    </source>
</reference>
<dbReference type="GO" id="GO:0004359">
    <property type="term" value="F:glutaminase activity"/>
    <property type="evidence" value="ECO:0007669"/>
    <property type="project" value="UniProtKB-UniRule"/>
</dbReference>
<protein>
    <recommendedName>
        <fullName evidence="2 5">Glutaminase</fullName>
        <ecNumber evidence="2 5">3.5.1.2</ecNumber>
    </recommendedName>
</protein>
<dbReference type="HOGENOM" id="CLU_027932_1_0_3"/>
<feature type="binding site" evidence="5">
    <location>
        <position position="242"/>
    </location>
    <ligand>
        <name>substrate</name>
    </ligand>
</feature>
<feature type="binding site" evidence="5">
    <location>
        <position position="174"/>
    </location>
    <ligand>
        <name>substrate</name>
    </ligand>
</feature>
<dbReference type="SUPFAM" id="SSF56601">
    <property type="entry name" value="beta-lactamase/transpeptidase-like"/>
    <property type="match status" value="1"/>
</dbReference>
<feature type="binding site" evidence="5">
    <location>
        <position position="260"/>
    </location>
    <ligand>
        <name>substrate</name>
    </ligand>
</feature>
<keyword evidence="3 5" id="KW-0378">Hydrolase</keyword>
<feature type="binding site" evidence="5">
    <location>
        <position position="122"/>
    </location>
    <ligand>
        <name>substrate</name>
    </ligand>
</feature>
<sequence length="305" mass="33964">MDSSIKALMQLQQYLEAWVKLLHSDTEQGEIPSYIPRLAAVDRHLLAVQVQWNNGAIYNAGNVDAFFPLMSVVKPFVLLFLLQRLGLEIVWQRVGQQPSDQPYNSLLQLEIDRGWPRNPMLNSGAIALCDLLPGETALERCETLRQWLNQQANCDLFLDTVMLESVQSKRNERNQAIATLLHQTGHLHTPNLALETYNAVCCLAGTIADLTGLGMLLAVEQASIQSAHRLIVNEIMLTCGLYEYSQEFAQRIGLPTKSGVSGILLTVIPENGAIGIYSPPLDRNGNSLVGLKLLEQIVNYFNRND</sequence>
<keyword evidence="5" id="KW-0007">Acetylation</keyword>
<dbReference type="Gene3D" id="3.40.710.10">
    <property type="entry name" value="DD-peptidase/beta-lactamase superfamily"/>
    <property type="match status" value="1"/>
</dbReference>
<dbReference type="KEGG" id="cyn:Cyan7425_0660"/>
<dbReference type="PANTHER" id="PTHR12544">
    <property type="entry name" value="GLUTAMINASE"/>
    <property type="match status" value="1"/>
</dbReference>
<proteinExistence type="inferred from homology"/>
<dbReference type="EC" id="3.5.1.2" evidence="2 5"/>
<evidence type="ECO:0000256" key="4">
    <source>
        <dbReference type="ARBA" id="ARBA00049534"/>
    </source>
</evidence>
<dbReference type="STRING" id="395961.Cyan7425_0660"/>
<comment type="subunit">
    <text evidence="5">Homotetramer.</text>
</comment>
<dbReference type="HAMAP" id="MF_00313">
    <property type="entry name" value="Glutaminase"/>
    <property type="match status" value="1"/>
</dbReference>
<dbReference type="GO" id="GO:0006543">
    <property type="term" value="P:L-glutamine catabolic process"/>
    <property type="evidence" value="ECO:0007669"/>
    <property type="project" value="TreeGrafter"/>
</dbReference>
<accession>B8HV01</accession>
<dbReference type="PANTHER" id="PTHR12544:SF48">
    <property type="entry name" value="GLUTAMINASE 1"/>
    <property type="match status" value="1"/>
</dbReference>
<organism evidence="6">
    <name type="scientific">Cyanothece sp. (strain PCC 7425 / ATCC 29141)</name>
    <dbReference type="NCBI Taxonomy" id="395961"/>
    <lineage>
        <taxon>Bacteria</taxon>
        <taxon>Bacillati</taxon>
        <taxon>Cyanobacteriota</taxon>
        <taxon>Cyanophyceae</taxon>
        <taxon>Gomontiellales</taxon>
        <taxon>Cyanothecaceae</taxon>
        <taxon>Cyanothece</taxon>
    </lineage>
</organism>
<comment type="catalytic activity">
    <reaction evidence="4 5">
        <text>L-glutamine + H2O = L-glutamate + NH4(+)</text>
        <dbReference type="Rhea" id="RHEA:15889"/>
        <dbReference type="ChEBI" id="CHEBI:15377"/>
        <dbReference type="ChEBI" id="CHEBI:28938"/>
        <dbReference type="ChEBI" id="CHEBI:29985"/>
        <dbReference type="ChEBI" id="CHEBI:58359"/>
        <dbReference type="EC" id="3.5.1.2"/>
    </reaction>
</comment>
<feature type="binding site" evidence="5">
    <location>
        <position position="197"/>
    </location>
    <ligand>
        <name>substrate</name>
    </ligand>
</feature>
<gene>
    <name evidence="5" type="primary">glsA</name>
    <name evidence="6" type="ordered locus">Cyan7425_0660</name>
</gene>
<comment type="caution">
    <text evidence="5">Lacks conserved residue(s) required for the propagation of feature annotation.</text>
</comment>
<evidence type="ECO:0000256" key="3">
    <source>
        <dbReference type="ARBA" id="ARBA00022801"/>
    </source>
</evidence>
<dbReference type="GO" id="GO:0006537">
    <property type="term" value="P:glutamate biosynthetic process"/>
    <property type="evidence" value="ECO:0007669"/>
    <property type="project" value="TreeGrafter"/>
</dbReference>
<dbReference type="AlphaFoldDB" id="B8HV01"/>
<evidence type="ECO:0000256" key="2">
    <source>
        <dbReference type="ARBA" id="ARBA00012918"/>
    </source>
</evidence>
<feature type="binding site" evidence="5">
    <location>
        <position position="71"/>
    </location>
    <ligand>
        <name>substrate</name>
    </ligand>
</feature>
<comment type="similarity">
    <text evidence="1 5">Belongs to the glutaminase family.</text>
</comment>
<evidence type="ECO:0000256" key="5">
    <source>
        <dbReference type="HAMAP-Rule" id="MF_00313"/>
    </source>
</evidence>